<organism evidence="1 2">
    <name type="scientific">Penicillium expansum</name>
    <name type="common">Blue mold rot fungus</name>
    <dbReference type="NCBI Taxonomy" id="27334"/>
    <lineage>
        <taxon>Eukaryota</taxon>
        <taxon>Fungi</taxon>
        <taxon>Dikarya</taxon>
        <taxon>Ascomycota</taxon>
        <taxon>Pezizomycotina</taxon>
        <taxon>Eurotiomycetes</taxon>
        <taxon>Eurotiomycetidae</taxon>
        <taxon>Eurotiales</taxon>
        <taxon>Aspergillaceae</taxon>
        <taxon>Penicillium</taxon>
    </lineage>
</organism>
<comment type="caution">
    <text evidence="1">The sequence shown here is derived from an EMBL/GenBank/DDBJ whole genome shotgun (WGS) entry which is preliminary data.</text>
</comment>
<evidence type="ECO:0000313" key="1">
    <source>
        <dbReference type="EMBL" id="KGO50136.1"/>
    </source>
</evidence>
<dbReference type="AlphaFoldDB" id="A0A0A2J5U4"/>
<dbReference type="Proteomes" id="UP000030143">
    <property type="component" value="Unassembled WGS sequence"/>
</dbReference>
<dbReference type="EMBL" id="JQFZ01000355">
    <property type="protein sequence ID" value="KGO50136.1"/>
    <property type="molecule type" value="Genomic_DNA"/>
</dbReference>
<gene>
    <name evidence="1" type="ORF">PEX2_056140</name>
</gene>
<evidence type="ECO:0000313" key="2">
    <source>
        <dbReference type="Proteomes" id="UP000030143"/>
    </source>
</evidence>
<dbReference type="OrthoDB" id="4368551at2759"/>
<sequence>MRKSRQTSKTMNVEIQNDSKWVNNRVWAKEVQFDPRLGEGRRIRKGCQRRRTQYYERRQHLAPITGPAAKPRVRKRKKRPRERPCFPVISVISVFLESMNT</sequence>
<dbReference type="PhylomeDB" id="A0A0A2J5U4"/>
<dbReference type="GeneID" id="27678307"/>
<dbReference type="HOGENOM" id="CLU_159468_0_0_1"/>
<accession>A0A0A2J5U4</accession>
<reference evidence="1 2" key="1">
    <citation type="journal article" date="2015" name="Mol. Plant Microbe Interact.">
        <title>Genome, transcriptome, and functional analyses of Penicillium expansum provide new insights into secondary metabolism and pathogenicity.</title>
        <authorList>
            <person name="Ballester A.R."/>
            <person name="Marcet-Houben M."/>
            <person name="Levin E."/>
            <person name="Sela N."/>
            <person name="Selma-Lazaro C."/>
            <person name="Carmona L."/>
            <person name="Wisniewski M."/>
            <person name="Droby S."/>
            <person name="Gonzalez-Candelas L."/>
            <person name="Gabaldon T."/>
        </authorList>
    </citation>
    <scope>NUCLEOTIDE SEQUENCE [LARGE SCALE GENOMIC DNA]</scope>
    <source>
        <strain evidence="1 2">MD-8</strain>
    </source>
</reference>
<keyword evidence="2" id="KW-1185">Reference proteome</keyword>
<proteinExistence type="predicted"/>
<dbReference type="RefSeq" id="XP_016593417.1">
    <property type="nucleotide sequence ID" value="XM_016742888.1"/>
</dbReference>
<protein>
    <submittedName>
        <fullName evidence="1">Uncharacterized protein</fullName>
    </submittedName>
</protein>
<dbReference type="VEuPathDB" id="FungiDB:PEXP_107050"/>
<name>A0A0A2J5U4_PENEN</name>